<dbReference type="EMBL" id="CAFZ01001023">
    <property type="protein sequence ID" value="CCA76812.1"/>
    <property type="molecule type" value="Genomic_DNA"/>
</dbReference>
<gene>
    <name evidence="3" type="ORF">PIIN_10798</name>
</gene>
<dbReference type="HOGENOM" id="CLU_000288_6_5_1"/>
<dbReference type="InterPro" id="IPR056884">
    <property type="entry name" value="NPHP3-like_N"/>
</dbReference>
<sequence length="451" mass="50464">MEEQSKANADSTAILQLPTVDFAASTVHRTCLEGTRKAVLQMIWDWANDDASDKPIFWLCDIAGSGKSTVATSALETWQREGALGGRFFFSIASNEASTTGKFCSTIARDLAHYIPQLMPGIADAIKRNPSFLRSSLEEQLRVLVTGPVLRRQQRVILVIDAVDECKSGTQRKQLLDALCVAVQECKKLKIFMTSRPDPVIQSTLGAISIKAKVENRLHDVNHIDNVDDIAAYIHRSLDEILSPDKRQRLVEKAQGLFIWASTACRMLNSEATWDTPENIYDRLISVDKAGDIDDVYGLIFERIDPKAQESMCKMLALLLAAFEPLTVDEVQDILTHVKVRGSVKVLVQNLGSVLSVDERTQLIQFRHPTLVEYLRRCSMTPATSKFSIKLAEAHGQAASWCLNRLTSRTDGLKFNICQIESSFFLNKQIPNLADRISKFIPRQLQKNSNK</sequence>
<dbReference type="Proteomes" id="UP000007148">
    <property type="component" value="Unassembled WGS sequence"/>
</dbReference>
<accession>G4TZR9</accession>
<evidence type="ECO:0000256" key="1">
    <source>
        <dbReference type="ARBA" id="ARBA00022737"/>
    </source>
</evidence>
<name>G4TZR9_SERID</name>
<dbReference type="OrthoDB" id="3266532at2759"/>
<dbReference type="InterPro" id="IPR027417">
    <property type="entry name" value="P-loop_NTPase"/>
</dbReference>
<dbReference type="eggNOG" id="KOG0266">
    <property type="taxonomic scope" value="Eukaryota"/>
</dbReference>
<protein>
    <submittedName>
        <fullName evidence="3">Related to S. pombe trp-asp repeat containing protein</fullName>
    </submittedName>
</protein>
<dbReference type="OMA" id="ELACKIN"/>
<evidence type="ECO:0000313" key="4">
    <source>
        <dbReference type="Proteomes" id="UP000007148"/>
    </source>
</evidence>
<keyword evidence="1" id="KW-0677">Repeat</keyword>
<reference evidence="3 4" key="1">
    <citation type="journal article" date="2011" name="PLoS Pathog.">
        <title>Endophytic Life Strategies Decoded by Genome and Transcriptome Analyses of the Mutualistic Root Symbiont Piriformospora indica.</title>
        <authorList>
            <person name="Zuccaro A."/>
            <person name="Lahrmann U."/>
            <person name="Guldener U."/>
            <person name="Langen G."/>
            <person name="Pfiffi S."/>
            <person name="Biedenkopf D."/>
            <person name="Wong P."/>
            <person name="Samans B."/>
            <person name="Grimm C."/>
            <person name="Basiewicz M."/>
            <person name="Murat C."/>
            <person name="Martin F."/>
            <person name="Kogel K.H."/>
        </authorList>
    </citation>
    <scope>NUCLEOTIDE SEQUENCE [LARGE SCALE GENOMIC DNA]</scope>
    <source>
        <strain evidence="3 4">DSM 11827</strain>
    </source>
</reference>
<dbReference type="SUPFAM" id="SSF52540">
    <property type="entry name" value="P-loop containing nucleoside triphosphate hydrolases"/>
    <property type="match status" value="1"/>
</dbReference>
<proteinExistence type="predicted"/>
<evidence type="ECO:0000313" key="3">
    <source>
        <dbReference type="EMBL" id="CCA76812.1"/>
    </source>
</evidence>
<evidence type="ECO:0000259" key="2">
    <source>
        <dbReference type="Pfam" id="PF24883"/>
    </source>
</evidence>
<keyword evidence="4" id="KW-1185">Reference proteome</keyword>
<dbReference type="AlphaFoldDB" id="G4TZR9"/>
<feature type="domain" description="Nephrocystin 3-like N-terminal" evidence="2">
    <location>
        <begin position="43"/>
        <end position="196"/>
    </location>
</feature>
<organism evidence="3 4">
    <name type="scientific">Serendipita indica (strain DSM 11827)</name>
    <name type="common">Root endophyte fungus</name>
    <name type="synonym">Piriformospora indica</name>
    <dbReference type="NCBI Taxonomy" id="1109443"/>
    <lineage>
        <taxon>Eukaryota</taxon>
        <taxon>Fungi</taxon>
        <taxon>Dikarya</taxon>
        <taxon>Basidiomycota</taxon>
        <taxon>Agaricomycotina</taxon>
        <taxon>Agaricomycetes</taxon>
        <taxon>Sebacinales</taxon>
        <taxon>Serendipitaceae</taxon>
        <taxon>Serendipita</taxon>
    </lineage>
</organism>
<dbReference type="InParanoid" id="G4TZR9"/>
<dbReference type="Pfam" id="PF24883">
    <property type="entry name" value="NPHP3_N"/>
    <property type="match status" value="1"/>
</dbReference>
<dbReference type="PANTHER" id="PTHR10039">
    <property type="entry name" value="AMELOGENIN"/>
    <property type="match status" value="1"/>
</dbReference>
<dbReference type="Gene3D" id="3.40.50.300">
    <property type="entry name" value="P-loop containing nucleotide triphosphate hydrolases"/>
    <property type="match status" value="1"/>
</dbReference>
<comment type="caution">
    <text evidence="3">The sequence shown here is derived from an EMBL/GenBank/DDBJ whole genome shotgun (WGS) entry which is preliminary data.</text>
</comment>